<sequence>MARFQDVLPIHPPHRLHLFALVSGTCYRSILPNRLPRFASVMTLLHDQEKRSALSSRPLQRLEITYQFCGVGPAHVRRVRDSRPPSHVQFHGHGCTASSTPLSGFLGSQFLGGHAAHTIQRPGRHARGEKRDVGRIGSRLRGTSLPPPRPYLYHKTCGCFGPVPCVVVSTQGQVPRYLGYGTYVPTCTRLSFHRGMVPLLRALAPTSRLPSWGRSQRPCCTYKAWQGRYLLPVVLLGMGRNPGAGTPRVVFCLRLHVAFPAWSARAIPQPWHAAALLLVCHS</sequence>
<feature type="region of interest" description="Disordered" evidence="1">
    <location>
        <begin position="118"/>
        <end position="141"/>
    </location>
</feature>
<evidence type="ECO:0000256" key="1">
    <source>
        <dbReference type="SAM" id="MobiDB-lite"/>
    </source>
</evidence>
<accession>A0ABR3V0E7</accession>
<dbReference type="EMBL" id="JAZHXJ010003327">
    <property type="protein sequence ID" value="KAL1835244.1"/>
    <property type="molecule type" value="Genomic_DNA"/>
</dbReference>
<dbReference type="Proteomes" id="UP001586593">
    <property type="component" value="Unassembled WGS sequence"/>
</dbReference>
<protein>
    <submittedName>
        <fullName evidence="2">Uncharacterized protein</fullName>
    </submittedName>
</protein>
<keyword evidence="3" id="KW-1185">Reference proteome</keyword>
<evidence type="ECO:0000313" key="2">
    <source>
        <dbReference type="EMBL" id="KAL1835244.1"/>
    </source>
</evidence>
<name>A0ABR3V0E7_9PEZI</name>
<organism evidence="2 3">
    <name type="scientific">Phialemonium thermophilum</name>
    <dbReference type="NCBI Taxonomy" id="223376"/>
    <lineage>
        <taxon>Eukaryota</taxon>
        <taxon>Fungi</taxon>
        <taxon>Dikarya</taxon>
        <taxon>Ascomycota</taxon>
        <taxon>Pezizomycotina</taxon>
        <taxon>Sordariomycetes</taxon>
        <taxon>Sordariomycetidae</taxon>
        <taxon>Cephalothecales</taxon>
        <taxon>Cephalothecaceae</taxon>
        <taxon>Phialemonium</taxon>
    </lineage>
</organism>
<comment type="caution">
    <text evidence="2">The sequence shown here is derived from an EMBL/GenBank/DDBJ whole genome shotgun (WGS) entry which is preliminary data.</text>
</comment>
<gene>
    <name evidence="2" type="ORF">VTK73DRAFT_5935</name>
</gene>
<reference evidence="2 3" key="1">
    <citation type="journal article" date="2024" name="Commun. Biol.">
        <title>Comparative genomic analysis of thermophilic fungi reveals convergent evolutionary adaptations and gene losses.</title>
        <authorList>
            <person name="Steindorff A.S."/>
            <person name="Aguilar-Pontes M.V."/>
            <person name="Robinson A.J."/>
            <person name="Andreopoulos B."/>
            <person name="LaButti K."/>
            <person name="Kuo A."/>
            <person name="Mondo S."/>
            <person name="Riley R."/>
            <person name="Otillar R."/>
            <person name="Haridas S."/>
            <person name="Lipzen A."/>
            <person name="Grimwood J."/>
            <person name="Schmutz J."/>
            <person name="Clum A."/>
            <person name="Reid I.D."/>
            <person name="Moisan M.C."/>
            <person name="Butler G."/>
            <person name="Nguyen T.T.M."/>
            <person name="Dewar K."/>
            <person name="Conant G."/>
            <person name="Drula E."/>
            <person name="Henrissat B."/>
            <person name="Hansel C."/>
            <person name="Singer S."/>
            <person name="Hutchinson M.I."/>
            <person name="de Vries R.P."/>
            <person name="Natvig D.O."/>
            <person name="Powell A.J."/>
            <person name="Tsang A."/>
            <person name="Grigoriev I.V."/>
        </authorList>
    </citation>
    <scope>NUCLEOTIDE SEQUENCE [LARGE SCALE GENOMIC DNA]</scope>
    <source>
        <strain evidence="2 3">ATCC 24622</strain>
    </source>
</reference>
<proteinExistence type="predicted"/>
<evidence type="ECO:0000313" key="3">
    <source>
        <dbReference type="Proteomes" id="UP001586593"/>
    </source>
</evidence>